<dbReference type="EMBL" id="CAMPGE010019027">
    <property type="protein sequence ID" value="CAI2377388.1"/>
    <property type="molecule type" value="Genomic_DNA"/>
</dbReference>
<protein>
    <submittedName>
        <fullName evidence="1">Uncharacterized protein</fullName>
    </submittedName>
</protein>
<evidence type="ECO:0000313" key="1">
    <source>
        <dbReference type="EMBL" id="CAI2377388.1"/>
    </source>
</evidence>
<gene>
    <name evidence="1" type="ORF">ECRASSUSDP1_LOCUS18772</name>
</gene>
<proteinExistence type="predicted"/>
<reference evidence="1" key="1">
    <citation type="submission" date="2023-07" db="EMBL/GenBank/DDBJ databases">
        <authorList>
            <consortium name="AG Swart"/>
            <person name="Singh M."/>
            <person name="Singh A."/>
            <person name="Seah K."/>
            <person name="Emmerich C."/>
        </authorList>
    </citation>
    <scope>NUCLEOTIDE SEQUENCE</scope>
    <source>
        <strain evidence="1">DP1</strain>
    </source>
</reference>
<dbReference type="Proteomes" id="UP001295684">
    <property type="component" value="Unassembled WGS sequence"/>
</dbReference>
<dbReference type="AlphaFoldDB" id="A0AAD1XR71"/>
<sequence>MEKDISNVRLDHKRTKKINLKIQRGLRQGGLKKFIAYDNIFINFSSNQWVIKMCDNDLVLKNQRFSIVHVAGLPRRKKNELNRILERTLICEKLRLDVQLDKWNLSKFNFYKNAIFKALSCVMKELVLWQFEIDRKGLQGIISAGSHLERIYMIQCRIYSEGCSFRDDIKYEIYRLGFDYSGEQRYSNWETHRDRLEDLLKAISESSLKDSLEVLSLLQCMSKPKVITKIVKKYGLTKIHT</sequence>
<name>A0AAD1XR71_EUPCR</name>
<accession>A0AAD1XR71</accession>
<comment type="caution">
    <text evidence="1">The sequence shown here is derived from an EMBL/GenBank/DDBJ whole genome shotgun (WGS) entry which is preliminary data.</text>
</comment>
<evidence type="ECO:0000313" key="2">
    <source>
        <dbReference type="Proteomes" id="UP001295684"/>
    </source>
</evidence>
<keyword evidence="2" id="KW-1185">Reference proteome</keyword>
<organism evidence="1 2">
    <name type="scientific">Euplotes crassus</name>
    <dbReference type="NCBI Taxonomy" id="5936"/>
    <lineage>
        <taxon>Eukaryota</taxon>
        <taxon>Sar</taxon>
        <taxon>Alveolata</taxon>
        <taxon>Ciliophora</taxon>
        <taxon>Intramacronucleata</taxon>
        <taxon>Spirotrichea</taxon>
        <taxon>Hypotrichia</taxon>
        <taxon>Euplotida</taxon>
        <taxon>Euplotidae</taxon>
        <taxon>Moneuplotes</taxon>
    </lineage>
</organism>